<comment type="caution">
    <text evidence="1">The sequence shown here is derived from an EMBL/GenBank/DDBJ whole genome shotgun (WGS) entry which is preliminary data.</text>
</comment>
<name>A0ACC3A342_9EURO</name>
<evidence type="ECO:0000313" key="2">
    <source>
        <dbReference type="Proteomes" id="UP001172386"/>
    </source>
</evidence>
<keyword evidence="2" id="KW-1185">Reference proteome</keyword>
<dbReference type="EMBL" id="JAPDRQ010000115">
    <property type="protein sequence ID" value="KAJ9654651.1"/>
    <property type="molecule type" value="Genomic_DNA"/>
</dbReference>
<accession>A0ACC3A342</accession>
<dbReference type="Proteomes" id="UP001172386">
    <property type="component" value="Unassembled WGS sequence"/>
</dbReference>
<reference evidence="1" key="1">
    <citation type="submission" date="2022-10" db="EMBL/GenBank/DDBJ databases">
        <title>Culturing micro-colonial fungi from biological soil crusts in the Mojave desert and describing Neophaeococcomyces mojavensis, and introducing the new genera and species Taxawa tesnikishii.</title>
        <authorList>
            <person name="Kurbessoian T."/>
            <person name="Stajich J.E."/>
        </authorList>
    </citation>
    <scope>NUCLEOTIDE SEQUENCE</scope>
    <source>
        <strain evidence="1">JES_112</strain>
    </source>
</reference>
<sequence length="216" mass="24097">MTFFSTDTNTLEDLAQDPPPKSPYFTLPDVINIQVPTRSKKRTRRRFASIVLIWGLVEKMTDSSAAGFLLDMLAFSDCKIDFDGMARHWDLKSSTHLKNRLARICEDRGFAFQVVSDDDSATSFEPESTTLKRASKRKTTNVTASSAPKRLKLVVSKKSVDVEEQRQKEVTVTTSAAATVRSSNKTPLEKKSTTRTKSTRKHNKLKEGNEPAPGAV</sequence>
<protein>
    <submittedName>
        <fullName evidence="1">Uncharacterized protein</fullName>
    </submittedName>
</protein>
<proteinExistence type="predicted"/>
<gene>
    <name evidence="1" type="ORF">H2198_006318</name>
</gene>
<organism evidence="1 2">
    <name type="scientific">Neophaeococcomyces mojaviensis</name>
    <dbReference type="NCBI Taxonomy" id="3383035"/>
    <lineage>
        <taxon>Eukaryota</taxon>
        <taxon>Fungi</taxon>
        <taxon>Dikarya</taxon>
        <taxon>Ascomycota</taxon>
        <taxon>Pezizomycotina</taxon>
        <taxon>Eurotiomycetes</taxon>
        <taxon>Chaetothyriomycetidae</taxon>
        <taxon>Chaetothyriales</taxon>
        <taxon>Chaetothyriales incertae sedis</taxon>
        <taxon>Neophaeococcomyces</taxon>
    </lineage>
</organism>
<evidence type="ECO:0000313" key="1">
    <source>
        <dbReference type="EMBL" id="KAJ9654651.1"/>
    </source>
</evidence>